<comment type="subunit">
    <text evidence="4">The 26S proteasome consists of a 20S proteasome core and two 19S regulatory subunits. The 20S proteasome core is composed of 28 subunits that are arranged in four stacked rings, resulting in a barrel-shaped structure. The two end rings are each formed by seven alpha subunits, and the two central rings are each formed by seven beta subunits. The catalytic chamber with the active sites is on the inside of the barrel.</text>
</comment>
<keyword evidence="3" id="KW-0647">Proteasome</keyword>
<keyword evidence="2" id="KW-0963">Cytoplasm</keyword>
<dbReference type="EMBL" id="VVIM01000008">
    <property type="protein sequence ID" value="KAB0795420.1"/>
    <property type="molecule type" value="Genomic_DNA"/>
</dbReference>
<dbReference type="GO" id="GO:0005634">
    <property type="term" value="C:nucleus"/>
    <property type="evidence" value="ECO:0007669"/>
    <property type="project" value="UniProtKB-SubCell"/>
</dbReference>
<organism evidence="5 6">
    <name type="scientific">Photinus pyralis</name>
    <name type="common">Common eastern firefly</name>
    <name type="synonym">Lampyris pyralis</name>
    <dbReference type="NCBI Taxonomy" id="7054"/>
    <lineage>
        <taxon>Eukaryota</taxon>
        <taxon>Metazoa</taxon>
        <taxon>Ecdysozoa</taxon>
        <taxon>Arthropoda</taxon>
        <taxon>Hexapoda</taxon>
        <taxon>Insecta</taxon>
        <taxon>Pterygota</taxon>
        <taxon>Neoptera</taxon>
        <taxon>Endopterygota</taxon>
        <taxon>Coleoptera</taxon>
        <taxon>Polyphaga</taxon>
        <taxon>Elateriformia</taxon>
        <taxon>Elateroidea</taxon>
        <taxon>Lampyridae</taxon>
        <taxon>Lampyrinae</taxon>
        <taxon>Photinus</taxon>
    </lineage>
</organism>
<dbReference type="Pfam" id="PF00227">
    <property type="entry name" value="Proteasome"/>
    <property type="match status" value="1"/>
</dbReference>
<evidence type="ECO:0000256" key="2">
    <source>
        <dbReference type="ARBA" id="ARBA00022490"/>
    </source>
</evidence>
<accession>A0A5N4ADL3</accession>
<evidence type="ECO:0000313" key="5">
    <source>
        <dbReference type="EMBL" id="KAB0795420.1"/>
    </source>
</evidence>
<keyword evidence="6" id="KW-1185">Reference proteome</keyword>
<dbReference type="Proteomes" id="UP000327044">
    <property type="component" value="Unassembled WGS sequence"/>
</dbReference>
<evidence type="ECO:0008006" key="7">
    <source>
        <dbReference type="Google" id="ProtNLM"/>
    </source>
</evidence>
<comment type="caution">
    <text evidence="5">The sequence shown here is derived from an EMBL/GenBank/DDBJ whole genome shotgun (WGS) entry which is preliminary data.</text>
</comment>
<dbReference type="GO" id="GO:0051603">
    <property type="term" value="P:proteolysis involved in protein catabolic process"/>
    <property type="evidence" value="ECO:0007669"/>
    <property type="project" value="InterPro"/>
</dbReference>
<dbReference type="SUPFAM" id="SSF56235">
    <property type="entry name" value="N-terminal nucleophile aminohydrolases (Ntn hydrolases)"/>
    <property type="match status" value="1"/>
</dbReference>
<evidence type="ECO:0000256" key="4">
    <source>
        <dbReference type="ARBA" id="ARBA00026071"/>
    </source>
</evidence>
<evidence type="ECO:0000256" key="3">
    <source>
        <dbReference type="ARBA" id="ARBA00022942"/>
    </source>
</evidence>
<dbReference type="PROSITE" id="PS51476">
    <property type="entry name" value="PROTEASOME_BETA_2"/>
    <property type="match status" value="1"/>
</dbReference>
<dbReference type="InterPro" id="IPR001353">
    <property type="entry name" value="Proteasome_sua/b"/>
</dbReference>
<proteinExistence type="predicted"/>
<gene>
    <name evidence="5" type="ORF">PPYR_12259</name>
</gene>
<dbReference type="PANTHER" id="PTHR32194">
    <property type="entry name" value="METALLOPROTEASE TLDD"/>
    <property type="match status" value="1"/>
</dbReference>
<sequence>MEFLFTNERTIHDRPVSSKSISSAARTVTAIAGADYAVIAADTRLSSGSFPFAIYTREQKKLFQLTEKTIIGFSGCWCDVVTFRRIMQAQMQSYRLQHNKTMSVTAIAQLASTLMYYKRFFPFWMSTVLAGLDDDGAGCVFGYDPLGFYERRSYACAGSGGKYIYSFFDSWIARKDVTCAHAEVMGLEDAIEITKDAYISASERDIFTGDSVQIRIVDENGVDYDEINLRKD</sequence>
<dbReference type="Gene3D" id="3.60.20.10">
    <property type="entry name" value="Glutamine Phosphoribosylpyrophosphate, subunit 1, domain 1"/>
    <property type="match status" value="1"/>
</dbReference>
<name>A0A5N4ADL3_PHOPY</name>
<dbReference type="GO" id="GO:0005737">
    <property type="term" value="C:cytoplasm"/>
    <property type="evidence" value="ECO:0007669"/>
    <property type="project" value="TreeGrafter"/>
</dbReference>
<dbReference type="InterPro" id="IPR023333">
    <property type="entry name" value="Proteasome_suB-type"/>
</dbReference>
<dbReference type="GO" id="GO:0005839">
    <property type="term" value="C:proteasome core complex"/>
    <property type="evidence" value="ECO:0007669"/>
    <property type="project" value="InterPro"/>
</dbReference>
<dbReference type="InterPro" id="IPR029055">
    <property type="entry name" value="Ntn_hydrolases_N"/>
</dbReference>
<evidence type="ECO:0000256" key="1">
    <source>
        <dbReference type="ARBA" id="ARBA00004123"/>
    </source>
</evidence>
<evidence type="ECO:0000313" key="6">
    <source>
        <dbReference type="Proteomes" id="UP000327044"/>
    </source>
</evidence>
<dbReference type="InParanoid" id="A0A5N4ADL3"/>
<comment type="subcellular location">
    <subcellularLocation>
        <location evidence="1">Nucleus</location>
    </subcellularLocation>
</comment>
<protein>
    <recommendedName>
        <fullName evidence="7">Proteasome subunit beta</fullName>
    </recommendedName>
</protein>
<dbReference type="AlphaFoldDB" id="A0A5N4ADL3"/>
<dbReference type="PANTHER" id="PTHR32194:SF2">
    <property type="entry name" value="PROTEASOME SUBUNIT BETA TYPE-1"/>
    <property type="match status" value="1"/>
</dbReference>
<reference evidence="5 6" key="1">
    <citation type="journal article" date="2018" name="Elife">
        <title>Firefly genomes illuminate parallel origins of bioluminescence in beetles.</title>
        <authorList>
            <person name="Fallon T.R."/>
            <person name="Lower S.E."/>
            <person name="Chang C.H."/>
            <person name="Bessho-Uehara M."/>
            <person name="Martin G.J."/>
            <person name="Bewick A.J."/>
            <person name="Behringer M."/>
            <person name="Debat H.J."/>
            <person name="Wong I."/>
            <person name="Day J.C."/>
            <person name="Suvorov A."/>
            <person name="Silva C.J."/>
            <person name="Stanger-Hall K.F."/>
            <person name="Hall D.W."/>
            <person name="Schmitz R.J."/>
            <person name="Nelson D.R."/>
            <person name="Lewis S.M."/>
            <person name="Shigenobu S."/>
            <person name="Bybee S.M."/>
            <person name="Larracuente A.M."/>
            <person name="Oba Y."/>
            <person name="Weng J.K."/>
        </authorList>
    </citation>
    <scope>NUCLEOTIDE SEQUENCE [LARGE SCALE GENOMIC DNA]</scope>
    <source>
        <strain evidence="5">1611_PpyrPB1</strain>
        <tissue evidence="5">Whole body</tissue>
    </source>
</reference>